<keyword evidence="2" id="KW-1185">Reference proteome</keyword>
<evidence type="ECO:0000313" key="2">
    <source>
        <dbReference type="Proteomes" id="UP001168821"/>
    </source>
</evidence>
<dbReference type="Proteomes" id="UP001168821">
    <property type="component" value="Unassembled WGS sequence"/>
</dbReference>
<dbReference type="InterPro" id="IPR021109">
    <property type="entry name" value="Peptidase_aspartic_dom_sf"/>
</dbReference>
<dbReference type="Gene3D" id="3.10.10.10">
    <property type="entry name" value="HIV Type 1 Reverse Transcriptase, subunit A, domain 1"/>
    <property type="match status" value="1"/>
</dbReference>
<evidence type="ECO:0000313" key="1">
    <source>
        <dbReference type="EMBL" id="KAJ3649840.1"/>
    </source>
</evidence>
<dbReference type="GO" id="GO:0071897">
    <property type="term" value="P:DNA biosynthetic process"/>
    <property type="evidence" value="ECO:0007669"/>
    <property type="project" value="UniProtKB-ARBA"/>
</dbReference>
<dbReference type="Gene3D" id="2.40.70.10">
    <property type="entry name" value="Acid Proteases"/>
    <property type="match status" value="1"/>
</dbReference>
<name>A0AA38I6D2_9CUCU</name>
<accession>A0AA38I6D2</accession>
<proteinExistence type="predicted"/>
<gene>
    <name evidence="1" type="ORF">Zmor_021558</name>
</gene>
<dbReference type="Pfam" id="PF03564">
    <property type="entry name" value="DUF1759"/>
    <property type="match status" value="1"/>
</dbReference>
<comment type="caution">
    <text evidence="1">The sequence shown here is derived from an EMBL/GenBank/DDBJ whole genome shotgun (WGS) entry which is preliminary data.</text>
</comment>
<sequence length="982" mass="111733">MTDCILPPYANIRHRRKSIYCQFFYGKFLILSLQFERSPVAFDDLLFNTRGRYLDLVKTQPPQQTSSNSVANSNQHLPRINIPTFTGRIEEWSAFFSLFDSVVHKNDALSEAEKFQYLRSYLRDDALTVIANFHLTPENYALAYEALQLRYQNKRRLATHYVNQILGFTPLSSPSSSSLRHFLNIHSNSINALKALNLQDLGDFLLFQLSFANLDPVSRKAFENRQSSNSVPSYQALIDFITDQNRTYELLSQDTKSPKCKSLSVKSFRASLMTNAKSDASSTCSVPCVLCKGSHPFPACNEFLQKTNEQKYDTLKRLRRCFNCLGAHNRNQCQSRKTCRICHSNKHHSVLHQESKVDTSETSTSPSVEERKSPVVFSCKTSAERNTVLLATVTAQIQDCNGDYHKIRAVVDPGSQVSVITSSTAQHLGLKRSRSPIEVTGIASFPVRTQGLIRTTLRSRTSDDVVNVHAVVLSDIPNKFPSQTLPSHIKDQFSHLTLADENFHQAARVEFLIGADLYPHILCNTQPNVIQGQPSAIDTIFGWIIIGSISSSTNSPLCSLLTCTDSLDDTVRKFWETETLADNLSVSNPEDDFCQSHFKDTHYRDRSGRYVVSMPVRKQRSPLLSNRETTLNAYLKMEARMSRRPQLNAAYITFLQEYRDLGHMQLAAQPSMYVMPHHCVQKETSSTTKVRVVFNGSSPDSNGTTLNQQLLPGPKLQKDLSHILMNFRLHAIAVTADIRQMYRQIWLNPKQRYLQHIFWRPDPASNVQEYELKTVTYGLAPSAYLAQRVLLQLVEDEGHEFPLAVQAITESTYVDDIAHGASTVEEAKSLQLQLANLLNRGGFQLRKWASNDPIALDHVPEQHRESPLNFSSDDPSIKIFGLRWDPRSDTFTYYVQEFDSQVTKRTVLSYIARIFDPMGWLSPIVFWAKHFLQQIWISKVGYDDILPPSLSEAWGRFASQMRCLRALKIPRYILQSLPRCSW</sequence>
<reference evidence="1" key="1">
    <citation type="journal article" date="2023" name="G3 (Bethesda)">
        <title>Whole genome assemblies of Zophobas morio and Tenebrio molitor.</title>
        <authorList>
            <person name="Kaur S."/>
            <person name="Stinson S.A."/>
            <person name="diCenzo G.C."/>
        </authorList>
    </citation>
    <scope>NUCLEOTIDE SEQUENCE</scope>
    <source>
        <strain evidence="1">QUZm001</strain>
    </source>
</reference>
<dbReference type="InterPro" id="IPR008042">
    <property type="entry name" value="Retrotrans_Pao"/>
</dbReference>
<dbReference type="EMBL" id="JALNTZ010000006">
    <property type="protein sequence ID" value="KAJ3649840.1"/>
    <property type="molecule type" value="Genomic_DNA"/>
</dbReference>
<dbReference type="InterPro" id="IPR005312">
    <property type="entry name" value="DUF1759"/>
</dbReference>
<organism evidence="1 2">
    <name type="scientific">Zophobas morio</name>
    <dbReference type="NCBI Taxonomy" id="2755281"/>
    <lineage>
        <taxon>Eukaryota</taxon>
        <taxon>Metazoa</taxon>
        <taxon>Ecdysozoa</taxon>
        <taxon>Arthropoda</taxon>
        <taxon>Hexapoda</taxon>
        <taxon>Insecta</taxon>
        <taxon>Pterygota</taxon>
        <taxon>Neoptera</taxon>
        <taxon>Endopterygota</taxon>
        <taxon>Coleoptera</taxon>
        <taxon>Polyphaga</taxon>
        <taxon>Cucujiformia</taxon>
        <taxon>Tenebrionidae</taxon>
        <taxon>Zophobas</taxon>
    </lineage>
</organism>
<evidence type="ECO:0008006" key="3">
    <source>
        <dbReference type="Google" id="ProtNLM"/>
    </source>
</evidence>
<dbReference type="PANTHER" id="PTHR47331:SF5">
    <property type="entry name" value="RIBONUCLEASE H"/>
    <property type="match status" value="1"/>
</dbReference>
<dbReference type="Gene3D" id="3.30.70.270">
    <property type="match status" value="1"/>
</dbReference>
<dbReference type="Pfam" id="PF05380">
    <property type="entry name" value="Peptidase_A17"/>
    <property type="match status" value="1"/>
</dbReference>
<protein>
    <recommendedName>
        <fullName evidence="3">Peptidase aspartic putative domain-containing protein</fullName>
    </recommendedName>
</protein>
<dbReference type="InterPro" id="IPR043502">
    <property type="entry name" value="DNA/RNA_pol_sf"/>
</dbReference>
<dbReference type="SUPFAM" id="SSF56672">
    <property type="entry name" value="DNA/RNA polymerases"/>
    <property type="match status" value="1"/>
</dbReference>
<dbReference type="AlphaFoldDB" id="A0AA38I6D2"/>
<dbReference type="PANTHER" id="PTHR47331">
    <property type="entry name" value="PHD-TYPE DOMAIN-CONTAINING PROTEIN"/>
    <property type="match status" value="1"/>
</dbReference>
<dbReference type="InterPro" id="IPR043128">
    <property type="entry name" value="Rev_trsase/Diguanyl_cyclase"/>
</dbReference>